<name>A0A2J7PGH8_9NEOP</name>
<evidence type="ECO:0000313" key="3">
    <source>
        <dbReference type="Proteomes" id="UP000235965"/>
    </source>
</evidence>
<dbReference type="STRING" id="105785.A0A2J7PGH8"/>
<dbReference type="OrthoDB" id="539158at2759"/>
<dbReference type="GO" id="GO:0004672">
    <property type="term" value="F:protein kinase activity"/>
    <property type="evidence" value="ECO:0007669"/>
    <property type="project" value="InterPro"/>
</dbReference>
<dbReference type="GO" id="GO:0005524">
    <property type="term" value="F:ATP binding"/>
    <property type="evidence" value="ECO:0007669"/>
    <property type="project" value="InterPro"/>
</dbReference>
<organism evidence="2 3">
    <name type="scientific">Cryptotermes secundus</name>
    <dbReference type="NCBI Taxonomy" id="105785"/>
    <lineage>
        <taxon>Eukaryota</taxon>
        <taxon>Metazoa</taxon>
        <taxon>Ecdysozoa</taxon>
        <taxon>Arthropoda</taxon>
        <taxon>Hexapoda</taxon>
        <taxon>Insecta</taxon>
        <taxon>Pterygota</taxon>
        <taxon>Neoptera</taxon>
        <taxon>Polyneoptera</taxon>
        <taxon>Dictyoptera</taxon>
        <taxon>Blattodea</taxon>
        <taxon>Blattoidea</taxon>
        <taxon>Termitoidae</taxon>
        <taxon>Kalotermitidae</taxon>
        <taxon>Cryptotermitinae</taxon>
        <taxon>Cryptotermes</taxon>
    </lineage>
</organism>
<comment type="caution">
    <text evidence="2">The sequence shown here is derived from an EMBL/GenBank/DDBJ whole genome shotgun (WGS) entry which is preliminary data.</text>
</comment>
<dbReference type="EMBL" id="NEVH01025317">
    <property type="protein sequence ID" value="PNF15434.1"/>
    <property type="molecule type" value="Genomic_DNA"/>
</dbReference>
<dbReference type="Gene3D" id="3.30.200.20">
    <property type="entry name" value="Phosphorylase Kinase, domain 1"/>
    <property type="match status" value="1"/>
</dbReference>
<dbReference type="Pfam" id="PF00069">
    <property type="entry name" value="Pkinase"/>
    <property type="match status" value="1"/>
</dbReference>
<proteinExistence type="predicted"/>
<dbReference type="InParanoid" id="A0A2J7PGH8"/>
<accession>A0A2J7PGH8</accession>
<protein>
    <recommendedName>
        <fullName evidence="1">Protein kinase domain-containing protein</fullName>
    </recommendedName>
</protein>
<gene>
    <name evidence="2" type="ORF">B7P43_G18188</name>
</gene>
<dbReference type="SUPFAM" id="SSF56112">
    <property type="entry name" value="Protein kinase-like (PK-like)"/>
    <property type="match status" value="1"/>
</dbReference>
<sequence length="78" mass="8987">MKVIDLEKNSGAQSSVQKEVFIHRMVNHSNIVRFYGHRHDGNLEYIFLEFLSGGDLFDRITGHGKEMEGAVVFKSYKK</sequence>
<dbReference type="Proteomes" id="UP000235965">
    <property type="component" value="Unassembled WGS sequence"/>
</dbReference>
<evidence type="ECO:0000313" key="2">
    <source>
        <dbReference type="EMBL" id="PNF15434.1"/>
    </source>
</evidence>
<evidence type="ECO:0000259" key="1">
    <source>
        <dbReference type="PROSITE" id="PS50011"/>
    </source>
</evidence>
<reference evidence="2 3" key="1">
    <citation type="submission" date="2017-12" db="EMBL/GenBank/DDBJ databases">
        <title>Hemimetabolous genomes reveal molecular basis of termite eusociality.</title>
        <authorList>
            <person name="Harrison M.C."/>
            <person name="Jongepier E."/>
            <person name="Robertson H.M."/>
            <person name="Arning N."/>
            <person name="Bitard-Feildel T."/>
            <person name="Chao H."/>
            <person name="Childers C.P."/>
            <person name="Dinh H."/>
            <person name="Doddapaneni H."/>
            <person name="Dugan S."/>
            <person name="Gowin J."/>
            <person name="Greiner C."/>
            <person name="Han Y."/>
            <person name="Hu H."/>
            <person name="Hughes D.S.T."/>
            <person name="Huylmans A.-K."/>
            <person name="Kemena C."/>
            <person name="Kremer L.P.M."/>
            <person name="Lee S.L."/>
            <person name="Lopez-Ezquerra A."/>
            <person name="Mallet L."/>
            <person name="Monroy-Kuhn J.M."/>
            <person name="Moser A."/>
            <person name="Murali S.C."/>
            <person name="Muzny D.M."/>
            <person name="Otani S."/>
            <person name="Piulachs M.-D."/>
            <person name="Poelchau M."/>
            <person name="Qu J."/>
            <person name="Schaub F."/>
            <person name="Wada-Katsumata A."/>
            <person name="Worley K.C."/>
            <person name="Xie Q."/>
            <person name="Ylla G."/>
            <person name="Poulsen M."/>
            <person name="Gibbs R.A."/>
            <person name="Schal C."/>
            <person name="Richards S."/>
            <person name="Belles X."/>
            <person name="Korb J."/>
            <person name="Bornberg-Bauer E."/>
        </authorList>
    </citation>
    <scope>NUCLEOTIDE SEQUENCE [LARGE SCALE GENOMIC DNA]</scope>
    <source>
        <tissue evidence="2">Whole body</tissue>
    </source>
</reference>
<dbReference type="AlphaFoldDB" id="A0A2J7PGH8"/>
<dbReference type="InterPro" id="IPR000719">
    <property type="entry name" value="Prot_kinase_dom"/>
</dbReference>
<feature type="domain" description="Protein kinase" evidence="1">
    <location>
        <begin position="1"/>
        <end position="78"/>
    </location>
</feature>
<keyword evidence="3" id="KW-1185">Reference proteome</keyword>
<dbReference type="PROSITE" id="PS50011">
    <property type="entry name" value="PROTEIN_KINASE_DOM"/>
    <property type="match status" value="1"/>
</dbReference>
<dbReference type="InterPro" id="IPR011009">
    <property type="entry name" value="Kinase-like_dom_sf"/>
</dbReference>